<dbReference type="PANTHER" id="PTHR31516:SF17">
    <property type="entry name" value="STABILIZER OF AXONEMAL MICROTUBULES 2"/>
    <property type="match status" value="1"/>
</dbReference>
<evidence type="ECO:0000313" key="3">
    <source>
        <dbReference type="Proteomes" id="UP000694844"/>
    </source>
</evidence>
<feature type="region of interest" description="Disordered" evidence="2">
    <location>
        <begin position="153"/>
        <end position="191"/>
    </location>
</feature>
<dbReference type="OrthoDB" id="365640at2759"/>
<dbReference type="KEGG" id="cvn:111138373"/>
<gene>
    <name evidence="4" type="primary">LOC111138373</name>
</gene>
<evidence type="ECO:0000256" key="2">
    <source>
        <dbReference type="SAM" id="MobiDB-lite"/>
    </source>
</evidence>
<organism evidence="3 4">
    <name type="scientific">Crassostrea virginica</name>
    <name type="common">Eastern oyster</name>
    <dbReference type="NCBI Taxonomy" id="6565"/>
    <lineage>
        <taxon>Eukaryota</taxon>
        <taxon>Metazoa</taxon>
        <taxon>Spiralia</taxon>
        <taxon>Lophotrochozoa</taxon>
        <taxon>Mollusca</taxon>
        <taxon>Bivalvia</taxon>
        <taxon>Autobranchia</taxon>
        <taxon>Pteriomorphia</taxon>
        <taxon>Ostreida</taxon>
        <taxon>Ostreoidea</taxon>
        <taxon>Ostreidae</taxon>
        <taxon>Crassostrea</taxon>
    </lineage>
</organism>
<dbReference type="RefSeq" id="XP_022346009.1">
    <property type="nucleotide sequence ID" value="XM_022490301.1"/>
</dbReference>
<reference evidence="4" key="1">
    <citation type="submission" date="2025-08" db="UniProtKB">
        <authorList>
            <consortium name="RefSeq"/>
        </authorList>
    </citation>
    <scope>IDENTIFICATION</scope>
    <source>
        <tissue evidence="4">Whole sample</tissue>
    </source>
</reference>
<protein>
    <submittedName>
        <fullName evidence="4">Uncharacterized protein LOC111138373 isoform X1</fullName>
    </submittedName>
</protein>
<dbReference type="InterPro" id="IPR033336">
    <property type="entry name" value="SAXO1/2"/>
</dbReference>
<evidence type="ECO:0000313" key="4">
    <source>
        <dbReference type="RefSeq" id="XP_022346009.1"/>
    </source>
</evidence>
<dbReference type="GeneID" id="111138373"/>
<dbReference type="GO" id="GO:0008017">
    <property type="term" value="F:microtubule binding"/>
    <property type="evidence" value="ECO:0007669"/>
    <property type="project" value="InterPro"/>
</dbReference>
<keyword evidence="3" id="KW-1185">Reference proteome</keyword>
<name>A0A8B8F180_CRAVI</name>
<comment type="similarity">
    <text evidence="1">Belongs to the FAM154 family.</text>
</comment>
<sequence>MTAPIEDLVVKGKKRNVKPDIGLPKYNCTNALARQLHQMSKTKGMSEYQAAYRKYPFQRPRDCVRPMSNKMDNVTSSTLMTTTYKKDYVFHEDENAFKMENFKPLQSYRPPSARFSDQTIYSLSFQYIDKDVARKCRPAIAKPREARRTQFELTVTEKPSGNGDCKPSEDASKPEVVTETKPSVKVQKAESVTPASTDVTVKQAVIEPTGSKAPSTHIAVPGRRLQYAPFNGLTTFMADYVKHPYAPPQPICKPPSSNNHYDLGPFDGRTTQSIAYKAWPVIPFEKPTWAIKPQYQRPRGGMPFDSTYMADFVNPKHIVERAKPIKPKPGNDIIKHEGGDGIPDVCTTYQGHYVAWKGAVPAKTFQIKQLYIPNAGEMDFQSIQRLHFRGVQTERPSLCHKSSEHRHLNNNQKMYFNTTYQDTFGCRGRPKSCPVN</sequence>
<dbReference type="AlphaFoldDB" id="A0A8B8F180"/>
<evidence type="ECO:0000256" key="1">
    <source>
        <dbReference type="ARBA" id="ARBA00008738"/>
    </source>
</evidence>
<accession>A0A8B8F180</accession>
<feature type="compositionally biased region" description="Basic and acidic residues" evidence="2">
    <location>
        <begin position="166"/>
        <end position="178"/>
    </location>
</feature>
<dbReference type="PANTHER" id="PTHR31516">
    <property type="entry name" value="STABILIZER OF AXONEMAL MICROTUBULES 2"/>
    <property type="match status" value="1"/>
</dbReference>
<dbReference type="Proteomes" id="UP000694844">
    <property type="component" value="Chromosome 5"/>
</dbReference>
<dbReference type="GO" id="GO:0005856">
    <property type="term" value="C:cytoskeleton"/>
    <property type="evidence" value="ECO:0007669"/>
    <property type="project" value="TreeGrafter"/>
</dbReference>
<proteinExistence type="inferred from homology"/>